<comment type="caution">
    <text evidence="2">The sequence shown here is derived from an EMBL/GenBank/DDBJ whole genome shotgun (WGS) entry which is preliminary data.</text>
</comment>
<organism evidence="2 3">
    <name type="scientific">Qipengyuania aquimaris</name>
    <dbReference type="NCBI Taxonomy" id="255984"/>
    <lineage>
        <taxon>Bacteria</taxon>
        <taxon>Pseudomonadati</taxon>
        <taxon>Pseudomonadota</taxon>
        <taxon>Alphaproteobacteria</taxon>
        <taxon>Sphingomonadales</taxon>
        <taxon>Erythrobacteraceae</taxon>
        <taxon>Qipengyuania</taxon>
    </lineage>
</organism>
<name>A0A9Q3S2X5_9SPHN</name>
<dbReference type="AlphaFoldDB" id="A0A9Q3S2X5"/>
<feature type="region of interest" description="Disordered" evidence="1">
    <location>
        <begin position="35"/>
        <end position="74"/>
    </location>
</feature>
<dbReference type="EMBL" id="JAHVKP010000001">
    <property type="protein sequence ID" value="MBY6219076.1"/>
    <property type="molecule type" value="Genomic_DNA"/>
</dbReference>
<reference evidence="2" key="1">
    <citation type="submission" date="2021-06" db="EMBL/GenBank/DDBJ databases">
        <title>50 bacteria genomes isolated from Dapeng, Shenzhen, China.</title>
        <authorList>
            <person name="Zheng W."/>
            <person name="Yu S."/>
            <person name="Huang Y."/>
        </authorList>
    </citation>
    <scope>NUCLEOTIDE SEQUENCE</scope>
    <source>
        <strain evidence="2">DP4N28-2</strain>
    </source>
</reference>
<sequence length="74" mass="8191">MNPRQHRLLDDAQRLIAALDDDARRRRRAAARLAAHVRKNRKRNPPESGIPAPAEPPKGPLPKQGGAEAPLTFD</sequence>
<accession>A0A9Q3S2X5</accession>
<proteinExistence type="predicted"/>
<dbReference type="Proteomes" id="UP000824927">
    <property type="component" value="Unassembled WGS sequence"/>
</dbReference>
<protein>
    <submittedName>
        <fullName evidence="2">Uncharacterized protein</fullName>
    </submittedName>
</protein>
<evidence type="ECO:0000256" key="1">
    <source>
        <dbReference type="SAM" id="MobiDB-lite"/>
    </source>
</evidence>
<gene>
    <name evidence="2" type="ORF">KUV31_12070</name>
</gene>
<dbReference type="RefSeq" id="WP_222405712.1">
    <property type="nucleotide sequence ID" value="NZ_JAHVKP010000001.1"/>
</dbReference>
<evidence type="ECO:0000313" key="3">
    <source>
        <dbReference type="Proteomes" id="UP000824927"/>
    </source>
</evidence>
<evidence type="ECO:0000313" key="2">
    <source>
        <dbReference type="EMBL" id="MBY6219076.1"/>
    </source>
</evidence>